<feature type="domain" description="PLL-like beta propeller" evidence="1">
    <location>
        <begin position="173"/>
        <end position="378"/>
    </location>
</feature>
<proteinExistence type="predicted"/>
<evidence type="ECO:0000259" key="1">
    <source>
        <dbReference type="Pfam" id="PF26607"/>
    </source>
</evidence>
<sequence>MQSNVEMSGELPQEAASETAYFRIFVAATNTSGTLGYFDQTIENGPFSNSFTPLTGDAYVPSTLRAGTTMNGYVALLAEDNATGHLSFIREEAEGTDRFEVPLDLGLPSAGPCKSTAMIRGLDGMINVFAVCADQTIWWKYQNTYSIREETITTTPPGTDTPIEVKVPVRVPPEKAWSDWQQLPGALVSISAIHNADGRIFLVGLNADQVPYLNMQTSDHPQLPEHWAGWEDLSGGLTGFEQITAGISGNALVHIFARIGSKVYQRVQTEVDGSEFTGWVLFASFSDTVSTLALGPAMNTGLYLAALVGNAVYGSNEIMDGSGNWSQPAIIAHVDGPSVLGLWPNANRQLSLFALNPASSTLSYVTQLFADRWSATWLPVGAGLTSFSLTSDVTPNT</sequence>
<gene>
    <name evidence="2" type="ORF">SAMN05444272_2839</name>
</gene>
<dbReference type="STRING" id="735517.SAMN05444272_2839"/>
<dbReference type="RefSeq" id="WP_073013984.1">
    <property type="nucleotide sequence ID" value="NZ_FRBW01000003.1"/>
</dbReference>
<reference evidence="2 3" key="1">
    <citation type="submission" date="2016-11" db="EMBL/GenBank/DDBJ databases">
        <authorList>
            <person name="Jaros S."/>
            <person name="Januszkiewicz K."/>
            <person name="Wedrychowicz H."/>
        </authorList>
    </citation>
    <scope>NUCLEOTIDE SEQUENCE [LARGE SCALE GENOMIC DNA]</scope>
    <source>
        <strain evidence="2 3">DSM 22153</strain>
    </source>
</reference>
<dbReference type="OrthoDB" id="7671932at2"/>
<dbReference type="Pfam" id="PF26607">
    <property type="entry name" value="DUF8189"/>
    <property type="match status" value="1"/>
</dbReference>
<evidence type="ECO:0000313" key="2">
    <source>
        <dbReference type="EMBL" id="SHM64553.1"/>
    </source>
</evidence>
<evidence type="ECO:0000313" key="3">
    <source>
        <dbReference type="Proteomes" id="UP000186002"/>
    </source>
</evidence>
<dbReference type="EMBL" id="FRBW01000003">
    <property type="protein sequence ID" value="SHM64553.1"/>
    <property type="molecule type" value="Genomic_DNA"/>
</dbReference>
<keyword evidence="3" id="KW-1185">Reference proteome</keyword>
<name>A0A1M7KHH0_9HYPH</name>
<dbReference type="SUPFAM" id="SSF89372">
    <property type="entry name" value="Fucose-specific lectin"/>
    <property type="match status" value="1"/>
</dbReference>
<dbReference type="InterPro" id="IPR058502">
    <property type="entry name" value="PLL-like_beta-prop"/>
</dbReference>
<protein>
    <recommendedName>
        <fullName evidence="1">PLL-like beta propeller domain-containing protein</fullName>
    </recommendedName>
</protein>
<organism evidence="2 3">
    <name type="scientific">Roseibium suaedae</name>
    <dbReference type="NCBI Taxonomy" id="735517"/>
    <lineage>
        <taxon>Bacteria</taxon>
        <taxon>Pseudomonadati</taxon>
        <taxon>Pseudomonadota</taxon>
        <taxon>Alphaproteobacteria</taxon>
        <taxon>Hyphomicrobiales</taxon>
        <taxon>Stappiaceae</taxon>
        <taxon>Roseibium</taxon>
    </lineage>
</organism>
<accession>A0A1M7KHH0</accession>
<dbReference type="AlphaFoldDB" id="A0A1M7KHH0"/>
<dbReference type="Proteomes" id="UP000186002">
    <property type="component" value="Unassembled WGS sequence"/>
</dbReference>